<feature type="domain" description="STAS" evidence="2">
    <location>
        <begin position="55"/>
        <end position="139"/>
    </location>
</feature>
<dbReference type="Gene3D" id="3.30.750.24">
    <property type="entry name" value="STAS domain"/>
    <property type="match status" value="1"/>
</dbReference>
<dbReference type="SUPFAM" id="SSF52091">
    <property type="entry name" value="SpoIIaa-like"/>
    <property type="match status" value="1"/>
</dbReference>
<feature type="region of interest" description="Disordered" evidence="1">
    <location>
        <begin position="1"/>
        <end position="50"/>
    </location>
</feature>
<organism evidence="3 4">
    <name type="scientific">Frankia nepalensis</name>
    <dbReference type="NCBI Taxonomy" id="1836974"/>
    <lineage>
        <taxon>Bacteria</taxon>
        <taxon>Bacillati</taxon>
        <taxon>Actinomycetota</taxon>
        <taxon>Actinomycetes</taxon>
        <taxon>Frankiales</taxon>
        <taxon>Frankiaceae</taxon>
        <taxon>Frankia</taxon>
    </lineage>
</organism>
<feature type="compositionally biased region" description="Low complexity" evidence="1">
    <location>
        <begin position="9"/>
        <end position="39"/>
    </location>
</feature>
<evidence type="ECO:0000313" key="4">
    <source>
        <dbReference type="Proteomes" id="UP000604475"/>
    </source>
</evidence>
<evidence type="ECO:0000259" key="2">
    <source>
        <dbReference type="PROSITE" id="PS50801"/>
    </source>
</evidence>
<dbReference type="InterPro" id="IPR036513">
    <property type="entry name" value="STAS_dom_sf"/>
</dbReference>
<evidence type="ECO:0000313" key="3">
    <source>
        <dbReference type="EMBL" id="MBL7630028.1"/>
    </source>
</evidence>
<dbReference type="RefSeq" id="WP_203006959.1">
    <property type="nucleotide sequence ID" value="NZ_JADWYU010000226.1"/>
</dbReference>
<comment type="caution">
    <text evidence="3">The sequence shown here is derived from an EMBL/GenBank/DDBJ whole genome shotgun (WGS) entry which is preliminary data.</text>
</comment>
<dbReference type="Proteomes" id="UP000604475">
    <property type="component" value="Unassembled WGS sequence"/>
</dbReference>
<dbReference type="Pfam" id="PF13466">
    <property type="entry name" value="STAS_2"/>
    <property type="match status" value="1"/>
</dbReference>
<proteinExistence type="predicted"/>
<protein>
    <submittedName>
        <fullName evidence="3">STAS domain-containing protein</fullName>
    </submittedName>
</protein>
<reference evidence="3" key="1">
    <citation type="submission" date="2020-12" db="EMBL/GenBank/DDBJ databases">
        <title>Genomic characterization of non-nitrogen-fixing Frankia strains.</title>
        <authorList>
            <person name="Carlos-Shanley C."/>
            <person name="Guerra T."/>
            <person name="Hahn D."/>
        </authorList>
    </citation>
    <scope>NUCLEOTIDE SEQUENCE</scope>
    <source>
        <strain evidence="3">CN6</strain>
    </source>
</reference>
<sequence>MGDGEEQVSGRPPAASSPAARSPAGTPPAEGRARAGSGARADDARPGGPAELRWRLDATVDRAAIPALCARLGGALATAPDATTVVCDVSAVEEPTLVTVEALARLLLTARRLGHGFRLAGARPNLLVIFQLAGLTEILPGRPAGALASGLEEGREAEQREQAVGVQEVVDPGDLPV</sequence>
<dbReference type="InterPro" id="IPR058548">
    <property type="entry name" value="MlaB-like_STAS"/>
</dbReference>
<dbReference type="InterPro" id="IPR002645">
    <property type="entry name" value="STAS_dom"/>
</dbReference>
<accession>A0A937UQF1</accession>
<dbReference type="AlphaFoldDB" id="A0A937UQF1"/>
<dbReference type="PROSITE" id="PS50801">
    <property type="entry name" value="STAS"/>
    <property type="match status" value="1"/>
</dbReference>
<keyword evidence="4" id="KW-1185">Reference proteome</keyword>
<gene>
    <name evidence="3" type="ORF">I7412_23235</name>
</gene>
<dbReference type="EMBL" id="JAEACQ010000241">
    <property type="protein sequence ID" value="MBL7630028.1"/>
    <property type="molecule type" value="Genomic_DNA"/>
</dbReference>
<evidence type="ECO:0000256" key="1">
    <source>
        <dbReference type="SAM" id="MobiDB-lite"/>
    </source>
</evidence>
<name>A0A937UQF1_9ACTN</name>